<protein>
    <submittedName>
        <fullName evidence="1">Uncharacterized protein</fullName>
    </submittedName>
</protein>
<accession>A0A6N3DCQ7</accession>
<gene>
    <name evidence="1" type="ORF">CSLFYP84_01694</name>
</gene>
<evidence type="ECO:0000313" key="1">
    <source>
        <dbReference type="EMBL" id="VYU25098.1"/>
    </source>
</evidence>
<name>A0A6N3DCQ7_CLOSY</name>
<sequence length="78" mass="9073">MEIQSKWEGTVGHLENILNQKSNMQLSKTLFISEWKRVLGIVITGLKSCGYSEDKIQHMAQLIERYESINEEGQLYKE</sequence>
<proteinExistence type="predicted"/>
<dbReference type="AlphaFoldDB" id="A0A6N3DCQ7"/>
<organism evidence="1">
    <name type="scientific">Clostridium symbiosum</name>
    <name type="common">Bacteroides symbiosus</name>
    <dbReference type="NCBI Taxonomy" id="1512"/>
    <lineage>
        <taxon>Bacteria</taxon>
        <taxon>Bacillati</taxon>
        <taxon>Bacillota</taxon>
        <taxon>Clostridia</taxon>
        <taxon>Lachnospirales</taxon>
        <taxon>Lachnospiraceae</taxon>
        <taxon>Otoolea</taxon>
    </lineage>
</organism>
<reference evidence="1" key="1">
    <citation type="submission" date="2019-11" db="EMBL/GenBank/DDBJ databases">
        <authorList>
            <person name="Feng L."/>
        </authorList>
    </citation>
    <scope>NUCLEOTIDE SEQUENCE</scope>
    <source>
        <strain evidence="1">CsymbiosumLFYP84</strain>
    </source>
</reference>
<dbReference type="EMBL" id="CACRUA010000022">
    <property type="protein sequence ID" value="VYU25098.1"/>
    <property type="molecule type" value="Genomic_DNA"/>
</dbReference>